<dbReference type="GO" id="GO:0005737">
    <property type="term" value="C:cytoplasm"/>
    <property type="evidence" value="ECO:0007669"/>
    <property type="project" value="TreeGrafter"/>
</dbReference>
<dbReference type="InterPro" id="IPR020843">
    <property type="entry name" value="ER"/>
</dbReference>
<dbReference type="Gene3D" id="3.40.50.720">
    <property type="entry name" value="NAD(P)-binding Rossmann-like Domain"/>
    <property type="match status" value="1"/>
</dbReference>
<sequence>MTSADTVPCTQVAAFVDNPGPNAHFVIRDGVAVPEVEADQVMVKLDVAGLCHSDLNRLYGHTPLIEEILGHEGVGYVVKVGSDVPGDLLNQRVGLGWLSEACQNCEICDVDYTVCPKQKNLGRNISGCFQQYVTANAAFVHRLPDELDDTVAAPLLCAVHKANLKPGEWLLLPGAGGGLGHLGVQIAKAQGYRVIAVDTGEDKRAACMRFGATHFLDFKTDNVTAEVHRLTNNLGANAVICTASSLRAYKQAAECVRNAGTIVCIGINPGDLPISPFELVRRGLRLIGSAVGSRAQMQDLFKLAVEGNVCPLVEEISFDQIDAAARRINDGQVTGRIVMRLPN</sequence>
<evidence type="ECO:0000313" key="10">
    <source>
        <dbReference type="Proteomes" id="UP000215289"/>
    </source>
</evidence>
<dbReference type="InterPro" id="IPR002328">
    <property type="entry name" value="ADH_Zn_CS"/>
</dbReference>
<keyword evidence="5" id="KW-0560">Oxidoreductase</keyword>
<evidence type="ECO:0000256" key="7">
    <source>
        <dbReference type="RuleBase" id="RU361277"/>
    </source>
</evidence>
<evidence type="ECO:0000313" key="9">
    <source>
        <dbReference type="EMBL" id="RLL97712.1"/>
    </source>
</evidence>
<comment type="similarity">
    <text evidence="2 7">Belongs to the zinc-containing alcohol dehydrogenase family.</text>
</comment>
<dbReference type="InterPro" id="IPR011032">
    <property type="entry name" value="GroES-like_sf"/>
</dbReference>
<dbReference type="Pfam" id="PF00107">
    <property type="entry name" value="ADH_zinc_N"/>
    <property type="match status" value="1"/>
</dbReference>
<dbReference type="SMART" id="SM00829">
    <property type="entry name" value="PKS_ER"/>
    <property type="match status" value="1"/>
</dbReference>
<reference evidence="9 10" key="1">
    <citation type="submission" date="2018-08" db="EMBL/GenBank/DDBJ databases">
        <title>Draft genome sequences of two Aspergillus turcosus clinical strains isolated from bronchoalveolar lavage fluid: one azole-susceptible and the other azole-resistant.</title>
        <authorList>
            <person name="Parent-Michaud M."/>
            <person name="Dufresne P.J."/>
            <person name="Fournier E."/>
            <person name="Martineau C."/>
            <person name="Moreira S."/>
            <person name="Perkins V."/>
            <person name="De Repentigny L."/>
            <person name="Dufresne S.F."/>
        </authorList>
    </citation>
    <scope>NUCLEOTIDE SEQUENCE [LARGE SCALE GENOMIC DNA]</scope>
    <source>
        <strain evidence="9">HMR AF 1038</strain>
    </source>
</reference>
<evidence type="ECO:0000259" key="8">
    <source>
        <dbReference type="SMART" id="SM00829"/>
    </source>
</evidence>
<keyword evidence="3 7" id="KW-0479">Metal-binding</keyword>
<dbReference type="InterPro" id="IPR013154">
    <property type="entry name" value="ADH-like_N"/>
</dbReference>
<dbReference type="CDD" id="cd08297">
    <property type="entry name" value="CAD3"/>
    <property type="match status" value="1"/>
</dbReference>
<keyword evidence="4 7" id="KW-0862">Zinc</keyword>
<keyword evidence="6" id="KW-0520">NAD</keyword>
<dbReference type="GO" id="GO:0004022">
    <property type="term" value="F:alcohol dehydrogenase (NAD+) activity"/>
    <property type="evidence" value="ECO:0007669"/>
    <property type="project" value="UniProtKB-ARBA"/>
</dbReference>
<name>A0A421D6G7_9EURO</name>
<dbReference type="PANTHER" id="PTHR42940">
    <property type="entry name" value="ALCOHOL DEHYDROGENASE 1-RELATED"/>
    <property type="match status" value="1"/>
</dbReference>
<dbReference type="Pfam" id="PF08240">
    <property type="entry name" value="ADH_N"/>
    <property type="match status" value="1"/>
</dbReference>
<dbReference type="OrthoDB" id="1879366at2759"/>
<evidence type="ECO:0000256" key="2">
    <source>
        <dbReference type="ARBA" id="ARBA00008072"/>
    </source>
</evidence>
<comment type="cofactor">
    <cofactor evidence="1 7">
        <name>Zn(2+)</name>
        <dbReference type="ChEBI" id="CHEBI:29105"/>
    </cofactor>
</comment>
<protein>
    <recommendedName>
        <fullName evidence="8">Enoyl reductase (ER) domain-containing protein</fullName>
    </recommendedName>
</protein>
<dbReference type="SUPFAM" id="SSF51735">
    <property type="entry name" value="NAD(P)-binding Rossmann-fold domains"/>
    <property type="match status" value="1"/>
</dbReference>
<dbReference type="GO" id="GO:0008270">
    <property type="term" value="F:zinc ion binding"/>
    <property type="evidence" value="ECO:0007669"/>
    <property type="project" value="InterPro"/>
</dbReference>
<dbReference type="InterPro" id="IPR002364">
    <property type="entry name" value="Quin_OxRdtase/zeta-crystal_CS"/>
</dbReference>
<organism evidence="9 10">
    <name type="scientific">Aspergillus turcosus</name>
    <dbReference type="NCBI Taxonomy" id="1245748"/>
    <lineage>
        <taxon>Eukaryota</taxon>
        <taxon>Fungi</taxon>
        <taxon>Dikarya</taxon>
        <taxon>Ascomycota</taxon>
        <taxon>Pezizomycotina</taxon>
        <taxon>Eurotiomycetes</taxon>
        <taxon>Eurotiomycetidae</taxon>
        <taxon>Eurotiales</taxon>
        <taxon>Aspergillaceae</taxon>
        <taxon>Aspergillus</taxon>
        <taxon>Aspergillus subgen. Fumigati</taxon>
    </lineage>
</organism>
<dbReference type="PROSITE" id="PS00059">
    <property type="entry name" value="ADH_ZINC"/>
    <property type="match status" value="1"/>
</dbReference>
<dbReference type="Gene3D" id="3.90.180.10">
    <property type="entry name" value="Medium-chain alcohol dehydrogenases, catalytic domain"/>
    <property type="match status" value="1"/>
</dbReference>
<dbReference type="STRING" id="1245748.A0A421D6G7"/>
<proteinExistence type="inferred from homology"/>
<dbReference type="EMBL" id="NIDN02000070">
    <property type="protein sequence ID" value="RLL97712.1"/>
    <property type="molecule type" value="Genomic_DNA"/>
</dbReference>
<dbReference type="AlphaFoldDB" id="A0A421D6G7"/>
<dbReference type="InterPro" id="IPR036291">
    <property type="entry name" value="NAD(P)-bd_dom_sf"/>
</dbReference>
<accession>A0A421D6G7</accession>
<evidence type="ECO:0000256" key="1">
    <source>
        <dbReference type="ARBA" id="ARBA00001947"/>
    </source>
</evidence>
<keyword evidence="10" id="KW-1185">Reference proteome</keyword>
<dbReference type="FunFam" id="3.40.50.720:FF:000039">
    <property type="entry name" value="Alcohol dehydrogenase AdhP"/>
    <property type="match status" value="1"/>
</dbReference>
<dbReference type="PANTHER" id="PTHR42940:SF2">
    <property type="entry name" value="DEHYDROGENASE FAMILY OXIDOREDUCTASE, PUTATIVE (JCVI)-RELATED"/>
    <property type="match status" value="1"/>
</dbReference>
<evidence type="ECO:0000256" key="3">
    <source>
        <dbReference type="ARBA" id="ARBA00022723"/>
    </source>
</evidence>
<evidence type="ECO:0000256" key="6">
    <source>
        <dbReference type="ARBA" id="ARBA00023027"/>
    </source>
</evidence>
<comment type="caution">
    <text evidence="9">The sequence shown here is derived from an EMBL/GenBank/DDBJ whole genome shotgun (WGS) entry which is preliminary data.</text>
</comment>
<dbReference type="InterPro" id="IPR013149">
    <property type="entry name" value="ADH-like_C"/>
</dbReference>
<dbReference type="PROSITE" id="PS01162">
    <property type="entry name" value="QOR_ZETA_CRYSTAL"/>
    <property type="match status" value="1"/>
</dbReference>
<evidence type="ECO:0000256" key="5">
    <source>
        <dbReference type="ARBA" id="ARBA00023002"/>
    </source>
</evidence>
<dbReference type="SUPFAM" id="SSF50129">
    <property type="entry name" value="GroES-like"/>
    <property type="match status" value="1"/>
</dbReference>
<evidence type="ECO:0000256" key="4">
    <source>
        <dbReference type="ARBA" id="ARBA00022833"/>
    </source>
</evidence>
<dbReference type="Proteomes" id="UP000215289">
    <property type="component" value="Unassembled WGS sequence"/>
</dbReference>
<feature type="domain" description="Enoyl reductase (ER)" evidence="8">
    <location>
        <begin position="20"/>
        <end position="339"/>
    </location>
</feature>
<gene>
    <name evidence="9" type="ORF">CFD26_106456</name>
</gene>